<evidence type="ECO:0000259" key="1">
    <source>
        <dbReference type="Pfam" id="PF04149"/>
    </source>
</evidence>
<reference evidence="2 3" key="1">
    <citation type="submission" date="2020-03" db="EMBL/GenBank/DDBJ databases">
        <title>Whole genome shotgun sequence of Phytohabitans houttuyneae NBRC 108639.</title>
        <authorList>
            <person name="Komaki H."/>
            <person name="Tamura T."/>
        </authorList>
    </citation>
    <scope>NUCLEOTIDE SEQUENCE [LARGE SCALE GENOMIC DNA]</scope>
    <source>
        <strain evidence="2 3">NBRC 108639</strain>
    </source>
</reference>
<evidence type="ECO:0000313" key="2">
    <source>
        <dbReference type="EMBL" id="GFJ77929.1"/>
    </source>
</evidence>
<organism evidence="2 3">
    <name type="scientific">Phytohabitans houttuyneae</name>
    <dbReference type="NCBI Taxonomy" id="1076126"/>
    <lineage>
        <taxon>Bacteria</taxon>
        <taxon>Bacillati</taxon>
        <taxon>Actinomycetota</taxon>
        <taxon>Actinomycetes</taxon>
        <taxon>Micromonosporales</taxon>
        <taxon>Micromonosporaceae</taxon>
    </lineage>
</organism>
<dbReference type="RefSeq" id="WP_173055585.1">
    <property type="nucleotide sequence ID" value="NZ_BAABGO010000006.1"/>
</dbReference>
<proteinExistence type="predicted"/>
<comment type="caution">
    <text evidence="2">The sequence shown here is derived from an EMBL/GenBank/DDBJ whole genome shotgun (WGS) entry which is preliminary data.</text>
</comment>
<reference evidence="2 3" key="2">
    <citation type="submission" date="2020-03" db="EMBL/GenBank/DDBJ databases">
        <authorList>
            <person name="Ichikawa N."/>
            <person name="Kimura A."/>
            <person name="Kitahashi Y."/>
            <person name="Uohara A."/>
        </authorList>
    </citation>
    <scope>NUCLEOTIDE SEQUENCE [LARGE SCALE GENOMIC DNA]</scope>
    <source>
        <strain evidence="2 3">NBRC 108639</strain>
    </source>
</reference>
<name>A0A6V8K737_9ACTN</name>
<protein>
    <recommendedName>
        <fullName evidence="1">DUF397 domain-containing protein</fullName>
    </recommendedName>
</protein>
<dbReference type="InterPro" id="IPR007278">
    <property type="entry name" value="DUF397"/>
</dbReference>
<accession>A0A6V8K737</accession>
<feature type="domain" description="DUF397" evidence="1">
    <location>
        <begin position="7"/>
        <end position="56"/>
    </location>
</feature>
<dbReference type="EMBL" id="BLPF01000001">
    <property type="protein sequence ID" value="GFJ77929.1"/>
    <property type="molecule type" value="Genomic_DNA"/>
</dbReference>
<evidence type="ECO:0000313" key="3">
    <source>
        <dbReference type="Proteomes" id="UP000482800"/>
    </source>
</evidence>
<dbReference type="AlphaFoldDB" id="A0A6V8K737"/>
<keyword evidence="3" id="KW-1185">Reference proteome</keyword>
<gene>
    <name evidence="2" type="ORF">Phou_021090</name>
</gene>
<sequence length="62" mass="7246">MADTERLQWHRSAHCESNACVEVAQKKDEVVVRDGKDPNGPRLIFSARQWITFVAWLHQRVE</sequence>
<dbReference type="Proteomes" id="UP000482800">
    <property type="component" value="Unassembled WGS sequence"/>
</dbReference>
<dbReference type="Pfam" id="PF04149">
    <property type="entry name" value="DUF397"/>
    <property type="match status" value="1"/>
</dbReference>